<dbReference type="GO" id="GO:0045892">
    <property type="term" value="P:negative regulation of DNA-templated transcription"/>
    <property type="evidence" value="ECO:0007669"/>
    <property type="project" value="TreeGrafter"/>
</dbReference>
<organism evidence="6 7">
    <name type="scientific">Tritonibacter mobilis F1926</name>
    <dbReference type="NCBI Taxonomy" id="1265309"/>
    <lineage>
        <taxon>Bacteria</taxon>
        <taxon>Pseudomonadati</taxon>
        <taxon>Pseudomonadota</taxon>
        <taxon>Alphaproteobacteria</taxon>
        <taxon>Rhodobacterales</taxon>
        <taxon>Paracoccaceae</taxon>
        <taxon>Tritonibacter</taxon>
    </lineage>
</organism>
<dbReference type="SUPFAM" id="SSF46785">
    <property type="entry name" value="Winged helix' DNA-binding domain"/>
    <property type="match status" value="1"/>
</dbReference>
<dbReference type="OrthoDB" id="9807558at2"/>
<dbReference type="PROSITE" id="PS51077">
    <property type="entry name" value="HTH_ICLR"/>
    <property type="match status" value="1"/>
</dbReference>
<dbReference type="GO" id="GO:0003700">
    <property type="term" value="F:DNA-binding transcription factor activity"/>
    <property type="evidence" value="ECO:0007669"/>
    <property type="project" value="TreeGrafter"/>
</dbReference>
<feature type="domain" description="HTH iclR-type" evidence="4">
    <location>
        <begin position="25"/>
        <end position="87"/>
    </location>
</feature>
<reference evidence="6 7" key="1">
    <citation type="journal article" date="2016" name="ISME J.">
        <title>Global occurrence and heterogeneity of the Roseobacter-clade species Ruegeria mobilis.</title>
        <authorList>
            <person name="Sonnenschein E."/>
            <person name="Gram L."/>
        </authorList>
    </citation>
    <scope>NUCLEOTIDE SEQUENCE [LARGE SCALE GENOMIC DNA]</scope>
    <source>
        <strain evidence="6 7">F1926</strain>
        <plasmid evidence="6 7">unnamed1</plasmid>
    </source>
</reference>
<accession>A0A1B1A6W2</accession>
<dbReference type="KEGG" id="rmb:K529_015930"/>
<evidence type="ECO:0000256" key="3">
    <source>
        <dbReference type="ARBA" id="ARBA00023163"/>
    </source>
</evidence>
<dbReference type="Pfam" id="PF01614">
    <property type="entry name" value="IclR_C"/>
    <property type="match status" value="1"/>
</dbReference>
<evidence type="ECO:0000259" key="5">
    <source>
        <dbReference type="PROSITE" id="PS51078"/>
    </source>
</evidence>
<keyword evidence="3" id="KW-0804">Transcription</keyword>
<evidence type="ECO:0000259" key="4">
    <source>
        <dbReference type="PROSITE" id="PS51077"/>
    </source>
</evidence>
<dbReference type="SUPFAM" id="SSF55781">
    <property type="entry name" value="GAF domain-like"/>
    <property type="match status" value="1"/>
</dbReference>
<protein>
    <submittedName>
        <fullName evidence="6">IclR family transcriptional regulator</fullName>
    </submittedName>
</protein>
<keyword evidence="1" id="KW-0805">Transcription regulation</keyword>
<proteinExistence type="predicted"/>
<evidence type="ECO:0000256" key="2">
    <source>
        <dbReference type="ARBA" id="ARBA00023125"/>
    </source>
</evidence>
<dbReference type="Gene3D" id="3.30.450.40">
    <property type="match status" value="1"/>
</dbReference>
<dbReference type="InterPro" id="IPR036388">
    <property type="entry name" value="WH-like_DNA-bd_sf"/>
</dbReference>
<evidence type="ECO:0000313" key="6">
    <source>
        <dbReference type="EMBL" id="ANP42268.1"/>
    </source>
</evidence>
<evidence type="ECO:0000256" key="1">
    <source>
        <dbReference type="ARBA" id="ARBA00023015"/>
    </source>
</evidence>
<dbReference type="Gene3D" id="1.10.10.10">
    <property type="entry name" value="Winged helix-like DNA-binding domain superfamily/Winged helix DNA-binding domain"/>
    <property type="match status" value="1"/>
</dbReference>
<keyword evidence="6" id="KW-0614">Plasmid</keyword>
<feature type="domain" description="IclR-ED" evidence="5">
    <location>
        <begin position="88"/>
        <end position="269"/>
    </location>
</feature>
<dbReference type="RefSeq" id="WP_005605889.1">
    <property type="nucleotide sequence ID" value="NZ_CP015231.1"/>
</dbReference>
<dbReference type="InterPro" id="IPR014757">
    <property type="entry name" value="Tscrpt_reg_IclR_C"/>
</dbReference>
<dbReference type="Pfam" id="PF09339">
    <property type="entry name" value="HTH_IclR"/>
    <property type="match status" value="1"/>
</dbReference>
<dbReference type="InterPro" id="IPR050707">
    <property type="entry name" value="HTH_MetabolicPath_Reg"/>
</dbReference>
<keyword evidence="2" id="KW-0238">DNA-binding</keyword>
<sequence length="269" mass="29630">MKSIVRATPGKELKFEAEEGDALFVRSAARSMQVLAAFHGVSQPLSLGDIARLSGLDRSAAQRIVHTLSKLDYLRRSSDDRGYLPGIRLLDHTLDVLRLDPLVQKATPVLLELRRTLRERIDLSLFDDTRLIYAFRIQSKRETFYATLVGHSVPAYATAGGRAALSLLSDDAVRDVLERSELLQYTSDTRTDVDDILAQVQRARSKGYALIVDEFLRGEVAIGTAIAREGVPIGAIHVAGSLSEWSPDEFEQQVAPLAMEAARAIMASL</sequence>
<dbReference type="GO" id="GO:0003677">
    <property type="term" value="F:DNA binding"/>
    <property type="evidence" value="ECO:0007669"/>
    <property type="project" value="UniProtKB-KW"/>
</dbReference>
<geneLocation type="plasmid" evidence="6 7">
    <name>unnamed1</name>
</geneLocation>
<dbReference type="PROSITE" id="PS51078">
    <property type="entry name" value="ICLR_ED"/>
    <property type="match status" value="1"/>
</dbReference>
<dbReference type="PANTHER" id="PTHR30136">
    <property type="entry name" value="HELIX-TURN-HELIX TRANSCRIPTIONAL REGULATOR, ICLR FAMILY"/>
    <property type="match status" value="1"/>
</dbReference>
<dbReference type="InterPro" id="IPR005471">
    <property type="entry name" value="Tscrpt_reg_IclR_N"/>
</dbReference>
<dbReference type="AlphaFoldDB" id="A0A1B1A6W2"/>
<dbReference type="SMART" id="SM00346">
    <property type="entry name" value="HTH_ICLR"/>
    <property type="match status" value="1"/>
</dbReference>
<name>A0A1B1A6W2_9RHOB</name>
<evidence type="ECO:0000313" key="7">
    <source>
        <dbReference type="Proteomes" id="UP000013243"/>
    </source>
</evidence>
<dbReference type="InterPro" id="IPR029016">
    <property type="entry name" value="GAF-like_dom_sf"/>
</dbReference>
<dbReference type="InterPro" id="IPR036390">
    <property type="entry name" value="WH_DNA-bd_sf"/>
</dbReference>
<dbReference type="GeneID" id="28251354"/>
<dbReference type="PANTHER" id="PTHR30136:SF35">
    <property type="entry name" value="HTH-TYPE TRANSCRIPTIONAL REGULATOR RV1719"/>
    <property type="match status" value="1"/>
</dbReference>
<dbReference type="EMBL" id="CP015231">
    <property type="protein sequence ID" value="ANP42268.1"/>
    <property type="molecule type" value="Genomic_DNA"/>
</dbReference>
<dbReference type="Proteomes" id="UP000013243">
    <property type="component" value="Plasmid unnamed1"/>
</dbReference>
<gene>
    <name evidence="6" type="ORF">K529_015930</name>
</gene>